<comment type="caution">
    <text evidence="1">The sequence shown here is derived from an EMBL/GenBank/DDBJ whole genome shotgun (WGS) entry which is preliminary data.</text>
</comment>
<evidence type="ECO:0008006" key="3">
    <source>
        <dbReference type="Google" id="ProtNLM"/>
    </source>
</evidence>
<gene>
    <name evidence="1" type="ORF">GCM10009416_30850</name>
</gene>
<sequence length="307" mass="32695">MTEAFDLDWLDLREPFDALARNEALAERLLARLPARPRLMDFGAGTGSLFRWLAPRIGRAQAWTLVDADRDMAEAAFDTIADRAESVGLRVTFPNRRCLLVHAPGGAWRVETLVADLAEAPANLPLHEADAVVNSALCDLVSRPWVEAMAAALRVPFYAALCVDGRDRFSPPHPADALVARAFRRDQRRDKGFGGPALGAAAPAAVAEAFAAEGFAVEAAASDWVVRGRAPPPGLPPDAAAPFLSRLVAGHVAAALEAGPARDAGRVSDWGAARGEQIAWGVLQARIGHRDVLAVPPAPPSAAQRRR</sequence>
<dbReference type="SUPFAM" id="SSF53335">
    <property type="entry name" value="S-adenosyl-L-methionine-dependent methyltransferases"/>
    <property type="match status" value="1"/>
</dbReference>
<accession>A0ABN1FG94</accession>
<dbReference type="Proteomes" id="UP001501588">
    <property type="component" value="Unassembled WGS sequence"/>
</dbReference>
<name>A0ABN1FG94_9PROT</name>
<dbReference type="InterPro" id="IPR029063">
    <property type="entry name" value="SAM-dependent_MTases_sf"/>
</dbReference>
<reference evidence="1 2" key="1">
    <citation type="journal article" date="2019" name="Int. J. Syst. Evol. Microbiol.">
        <title>The Global Catalogue of Microorganisms (GCM) 10K type strain sequencing project: providing services to taxonomists for standard genome sequencing and annotation.</title>
        <authorList>
            <consortium name="The Broad Institute Genomics Platform"/>
            <consortium name="The Broad Institute Genome Sequencing Center for Infectious Disease"/>
            <person name="Wu L."/>
            <person name="Ma J."/>
        </authorList>
    </citation>
    <scope>NUCLEOTIDE SEQUENCE [LARGE SCALE GENOMIC DNA]</scope>
    <source>
        <strain evidence="1 2">JCM 9933</strain>
    </source>
</reference>
<keyword evidence="2" id="KW-1185">Reference proteome</keyword>
<proteinExistence type="predicted"/>
<evidence type="ECO:0000313" key="2">
    <source>
        <dbReference type="Proteomes" id="UP001501588"/>
    </source>
</evidence>
<dbReference type="Gene3D" id="3.40.50.150">
    <property type="entry name" value="Vaccinia Virus protein VP39"/>
    <property type="match status" value="1"/>
</dbReference>
<evidence type="ECO:0000313" key="1">
    <source>
        <dbReference type="EMBL" id="GAA0590133.1"/>
    </source>
</evidence>
<dbReference type="RefSeq" id="WP_343896250.1">
    <property type="nucleotide sequence ID" value="NZ_BAAAFZ010000047.1"/>
</dbReference>
<protein>
    <recommendedName>
        <fullName evidence="3">Class I SAM-dependent methyltransferase</fullName>
    </recommendedName>
</protein>
<organism evidence="1 2">
    <name type="scientific">Craurococcus roseus</name>
    <dbReference type="NCBI Taxonomy" id="77585"/>
    <lineage>
        <taxon>Bacteria</taxon>
        <taxon>Pseudomonadati</taxon>
        <taxon>Pseudomonadota</taxon>
        <taxon>Alphaproteobacteria</taxon>
        <taxon>Acetobacterales</taxon>
        <taxon>Acetobacteraceae</taxon>
        <taxon>Craurococcus</taxon>
    </lineage>
</organism>
<dbReference type="EMBL" id="BAAAFZ010000047">
    <property type="protein sequence ID" value="GAA0590133.1"/>
    <property type="molecule type" value="Genomic_DNA"/>
</dbReference>